<proteinExistence type="inferred from homology"/>
<organism evidence="14 15">
    <name type="scientific">Georgenia soli</name>
    <dbReference type="NCBI Taxonomy" id="638953"/>
    <lineage>
        <taxon>Bacteria</taxon>
        <taxon>Bacillati</taxon>
        <taxon>Actinomycetota</taxon>
        <taxon>Actinomycetes</taxon>
        <taxon>Micrococcales</taxon>
        <taxon>Bogoriellaceae</taxon>
        <taxon>Georgenia</taxon>
    </lineage>
</organism>
<evidence type="ECO:0000313" key="14">
    <source>
        <dbReference type="EMBL" id="PFG38209.1"/>
    </source>
</evidence>
<protein>
    <submittedName>
        <fullName evidence="14">Zn-dependent protease</fullName>
    </submittedName>
</protein>
<feature type="domain" description="Peptidase M50" evidence="13">
    <location>
        <begin position="151"/>
        <end position="196"/>
    </location>
</feature>
<evidence type="ECO:0000256" key="8">
    <source>
        <dbReference type="ARBA" id="ARBA00022833"/>
    </source>
</evidence>
<evidence type="ECO:0000256" key="7">
    <source>
        <dbReference type="ARBA" id="ARBA00022801"/>
    </source>
</evidence>
<name>A0A2A9EIZ1_9MICO</name>
<evidence type="ECO:0000313" key="15">
    <source>
        <dbReference type="Proteomes" id="UP000222106"/>
    </source>
</evidence>
<feature type="transmembrane region" description="Helical" evidence="12">
    <location>
        <begin position="21"/>
        <end position="44"/>
    </location>
</feature>
<comment type="cofactor">
    <cofactor evidence="1">
        <name>Zn(2+)</name>
        <dbReference type="ChEBI" id="CHEBI:29105"/>
    </cofactor>
</comment>
<dbReference type="Pfam" id="PF02163">
    <property type="entry name" value="Peptidase_M50"/>
    <property type="match status" value="2"/>
</dbReference>
<keyword evidence="8" id="KW-0862">Zinc</keyword>
<evidence type="ECO:0000256" key="6">
    <source>
        <dbReference type="ARBA" id="ARBA00022723"/>
    </source>
</evidence>
<dbReference type="GO" id="GO:0046872">
    <property type="term" value="F:metal ion binding"/>
    <property type="evidence" value="ECO:0007669"/>
    <property type="project" value="UniProtKB-KW"/>
</dbReference>
<dbReference type="GO" id="GO:0016020">
    <property type="term" value="C:membrane"/>
    <property type="evidence" value="ECO:0007669"/>
    <property type="project" value="UniProtKB-SubCell"/>
</dbReference>
<comment type="similarity">
    <text evidence="3">Belongs to the peptidase M50B family.</text>
</comment>
<comment type="caution">
    <text evidence="14">The sequence shown here is derived from an EMBL/GenBank/DDBJ whole genome shotgun (WGS) entry which is preliminary data.</text>
</comment>
<dbReference type="RefSeq" id="WP_098482524.1">
    <property type="nucleotide sequence ID" value="NZ_PDJI01000004.1"/>
</dbReference>
<keyword evidence="5 12" id="KW-0812">Transmembrane</keyword>
<reference evidence="14 15" key="1">
    <citation type="submission" date="2017-10" db="EMBL/GenBank/DDBJ databases">
        <title>Sequencing the genomes of 1000 actinobacteria strains.</title>
        <authorList>
            <person name="Klenk H.-P."/>
        </authorList>
    </citation>
    <scope>NUCLEOTIDE SEQUENCE [LARGE SCALE GENOMIC DNA]</scope>
    <source>
        <strain evidence="14 15">DSM 21838</strain>
    </source>
</reference>
<gene>
    <name evidence="14" type="ORF">ATJ97_0681</name>
</gene>
<evidence type="ECO:0000256" key="2">
    <source>
        <dbReference type="ARBA" id="ARBA00004141"/>
    </source>
</evidence>
<feature type="domain" description="Peptidase M50" evidence="13">
    <location>
        <begin position="65"/>
        <end position="140"/>
    </location>
</feature>
<evidence type="ECO:0000256" key="4">
    <source>
        <dbReference type="ARBA" id="ARBA00022670"/>
    </source>
</evidence>
<keyword evidence="6" id="KW-0479">Metal-binding</keyword>
<dbReference type="EMBL" id="PDJI01000004">
    <property type="protein sequence ID" value="PFG38209.1"/>
    <property type="molecule type" value="Genomic_DNA"/>
</dbReference>
<evidence type="ECO:0000256" key="5">
    <source>
        <dbReference type="ARBA" id="ARBA00022692"/>
    </source>
</evidence>
<keyword evidence="4 14" id="KW-0645">Protease</keyword>
<dbReference type="PANTHER" id="PTHR39188:SF3">
    <property type="entry name" value="STAGE IV SPORULATION PROTEIN FB"/>
    <property type="match status" value="1"/>
</dbReference>
<keyword evidence="9 12" id="KW-1133">Transmembrane helix</keyword>
<comment type="subcellular location">
    <subcellularLocation>
        <location evidence="2">Membrane</location>
        <topology evidence="2">Multi-pass membrane protein</topology>
    </subcellularLocation>
</comment>
<dbReference type="InterPro" id="IPR008915">
    <property type="entry name" value="Peptidase_M50"/>
</dbReference>
<dbReference type="PANTHER" id="PTHR39188">
    <property type="entry name" value="MEMBRANE-ASSOCIATED ZINC METALLOPROTEASE M50B"/>
    <property type="match status" value="1"/>
</dbReference>
<feature type="transmembrane region" description="Helical" evidence="12">
    <location>
        <begin position="117"/>
        <end position="138"/>
    </location>
</feature>
<keyword evidence="15" id="KW-1185">Reference proteome</keyword>
<keyword evidence="7" id="KW-0378">Hydrolase</keyword>
<evidence type="ECO:0000256" key="3">
    <source>
        <dbReference type="ARBA" id="ARBA00007931"/>
    </source>
</evidence>
<dbReference type="OrthoDB" id="9781963at2"/>
<feature type="transmembrane region" description="Helical" evidence="12">
    <location>
        <begin position="56"/>
        <end position="77"/>
    </location>
</feature>
<feature type="transmembrane region" description="Helical" evidence="12">
    <location>
        <begin position="193"/>
        <end position="212"/>
    </location>
</feature>
<feature type="transmembrane region" description="Helical" evidence="12">
    <location>
        <begin position="224"/>
        <end position="245"/>
    </location>
</feature>
<accession>A0A2A9EIZ1</accession>
<evidence type="ECO:0000256" key="12">
    <source>
        <dbReference type="SAM" id="Phobius"/>
    </source>
</evidence>
<dbReference type="AlphaFoldDB" id="A0A2A9EIZ1"/>
<dbReference type="GO" id="GO:0008237">
    <property type="term" value="F:metallopeptidase activity"/>
    <property type="evidence" value="ECO:0007669"/>
    <property type="project" value="UniProtKB-KW"/>
</dbReference>
<feature type="transmembrane region" description="Helical" evidence="12">
    <location>
        <begin position="150"/>
        <end position="172"/>
    </location>
</feature>
<dbReference type="Proteomes" id="UP000222106">
    <property type="component" value="Unassembled WGS sequence"/>
</dbReference>
<evidence type="ECO:0000256" key="9">
    <source>
        <dbReference type="ARBA" id="ARBA00022989"/>
    </source>
</evidence>
<sequence length="380" mass="39205">MSRSSTPVGTRTGSGWVIGRVGGIPVVLAPSWVLVAAVLVTLYFPVVRRLVPTAGMGTVVLTTLAFVVMLLVSVLVHELAHGLTGQRLGARPREYVLTFWGGHTSFETELPGPGSSAVVSAAGPLANAALALAAWGAVVSLDPTGPGLLILWGAVLSNGLVAGFNLLPGLPLDGGQILEAIVWAATGDRNRGTVVAAWGGRVVVVAVLLWVLGRPLLEGRQPNLSSAIWMILLGAFMWSGAGQALRRAEARRSAEGIDLRRLALPTLVLDDAATVSQVENALAGQGAAVVLVHAGRPVAVVEPSAVRDVPYEHRSVTPVTAVARPLAPQQVVTALTGPEAVTAVSVAQRHGPVVVLHDGVTVLGVVEVAAVARALQSRRP</sequence>
<evidence type="ECO:0000256" key="1">
    <source>
        <dbReference type="ARBA" id="ARBA00001947"/>
    </source>
</evidence>
<evidence type="ECO:0000256" key="10">
    <source>
        <dbReference type="ARBA" id="ARBA00023049"/>
    </source>
</evidence>
<dbReference type="GO" id="GO:0006508">
    <property type="term" value="P:proteolysis"/>
    <property type="evidence" value="ECO:0007669"/>
    <property type="project" value="UniProtKB-KW"/>
</dbReference>
<keyword evidence="10" id="KW-0482">Metalloprotease</keyword>
<evidence type="ECO:0000256" key="11">
    <source>
        <dbReference type="ARBA" id="ARBA00023136"/>
    </source>
</evidence>
<keyword evidence="11 12" id="KW-0472">Membrane</keyword>
<evidence type="ECO:0000259" key="13">
    <source>
        <dbReference type="Pfam" id="PF02163"/>
    </source>
</evidence>